<dbReference type="PANTHER" id="PTHR24148">
    <property type="entry name" value="ANKYRIN REPEAT DOMAIN-CONTAINING PROTEIN 39 HOMOLOG-RELATED"/>
    <property type="match status" value="1"/>
</dbReference>
<evidence type="ECO:0000313" key="1">
    <source>
        <dbReference type="EMBL" id="KAF1976901.1"/>
    </source>
</evidence>
<name>A0A6A5VI62_9PLEO</name>
<evidence type="ECO:0008006" key="3">
    <source>
        <dbReference type="Google" id="ProtNLM"/>
    </source>
</evidence>
<proteinExistence type="predicted"/>
<dbReference type="PANTHER" id="PTHR24148:SF73">
    <property type="entry name" value="HET DOMAIN PROTEIN (AFU_ORTHOLOGUE AFUA_8G01020)"/>
    <property type="match status" value="1"/>
</dbReference>
<dbReference type="EMBL" id="ML976665">
    <property type="protein sequence ID" value="KAF1976901.1"/>
    <property type="molecule type" value="Genomic_DNA"/>
</dbReference>
<dbReference type="AlphaFoldDB" id="A0A6A5VI62"/>
<sequence length="382" mass="42323">MSELSSGRHKLTRVEELNNTKGVPLFLRHLFHKTYWGRAWIVQEIMLARRATVVLGRKDLPLLGLMTILEPRLFSQWVREASQFLAPKDMFQGASLIRLLDHFRGKKCGDPRDRVYSLIPIAGEGRDLTVGYALPPLDLMFRTLASCPSSLCIGSAMAVGHALKMGDRDQWGRPYIEPGISYAVIFAQVLDILYHGKRGLLFAASIPDSHEWLTHALDLEHQSRMGQSSVQPIILPDSVMAQALKIAHQGHRRQLLLERGAASDAITIKAFDIARGPCLSSWECLTGISSLMLFTRWELGSDIWGGVFSYSTCATLPCSKTGTRTSIAGTANAVNLPSVTVSPGRHLIGHVKSQFTGVGTHGSELVLVLWVFMDQNWRSLVQ</sequence>
<keyword evidence="2" id="KW-1185">Reference proteome</keyword>
<evidence type="ECO:0000313" key="2">
    <source>
        <dbReference type="Proteomes" id="UP000800036"/>
    </source>
</evidence>
<dbReference type="InterPro" id="IPR052895">
    <property type="entry name" value="HetReg/Transcr_Mod"/>
</dbReference>
<organism evidence="1 2">
    <name type="scientific">Bimuria novae-zelandiae CBS 107.79</name>
    <dbReference type="NCBI Taxonomy" id="1447943"/>
    <lineage>
        <taxon>Eukaryota</taxon>
        <taxon>Fungi</taxon>
        <taxon>Dikarya</taxon>
        <taxon>Ascomycota</taxon>
        <taxon>Pezizomycotina</taxon>
        <taxon>Dothideomycetes</taxon>
        <taxon>Pleosporomycetidae</taxon>
        <taxon>Pleosporales</taxon>
        <taxon>Massarineae</taxon>
        <taxon>Didymosphaeriaceae</taxon>
        <taxon>Bimuria</taxon>
    </lineage>
</organism>
<reference evidence="1" key="1">
    <citation type="journal article" date="2020" name="Stud. Mycol.">
        <title>101 Dothideomycetes genomes: a test case for predicting lifestyles and emergence of pathogens.</title>
        <authorList>
            <person name="Haridas S."/>
            <person name="Albert R."/>
            <person name="Binder M."/>
            <person name="Bloem J."/>
            <person name="Labutti K."/>
            <person name="Salamov A."/>
            <person name="Andreopoulos B."/>
            <person name="Baker S."/>
            <person name="Barry K."/>
            <person name="Bills G."/>
            <person name="Bluhm B."/>
            <person name="Cannon C."/>
            <person name="Castanera R."/>
            <person name="Culley D."/>
            <person name="Daum C."/>
            <person name="Ezra D."/>
            <person name="Gonzalez J."/>
            <person name="Henrissat B."/>
            <person name="Kuo A."/>
            <person name="Liang C."/>
            <person name="Lipzen A."/>
            <person name="Lutzoni F."/>
            <person name="Magnuson J."/>
            <person name="Mondo S."/>
            <person name="Nolan M."/>
            <person name="Ohm R."/>
            <person name="Pangilinan J."/>
            <person name="Park H.-J."/>
            <person name="Ramirez L."/>
            <person name="Alfaro M."/>
            <person name="Sun H."/>
            <person name="Tritt A."/>
            <person name="Yoshinaga Y."/>
            <person name="Zwiers L.-H."/>
            <person name="Turgeon B."/>
            <person name="Goodwin S."/>
            <person name="Spatafora J."/>
            <person name="Crous P."/>
            <person name="Grigoriev I."/>
        </authorList>
    </citation>
    <scope>NUCLEOTIDE SEQUENCE</scope>
    <source>
        <strain evidence="1">CBS 107.79</strain>
    </source>
</reference>
<protein>
    <recommendedName>
        <fullName evidence="3">Heterokaryon incompatibility domain-containing protein</fullName>
    </recommendedName>
</protein>
<accession>A0A6A5VI62</accession>
<dbReference type="OrthoDB" id="3801074at2759"/>
<gene>
    <name evidence="1" type="ORF">BU23DRAFT_596838</name>
</gene>
<dbReference type="Proteomes" id="UP000800036">
    <property type="component" value="Unassembled WGS sequence"/>
</dbReference>